<accession>A0A317VAQ6</accession>
<organism evidence="1 2">
    <name type="scientific">Aspergillus eucalypticola (strain CBS 122712 / IBT 29274)</name>
    <dbReference type="NCBI Taxonomy" id="1448314"/>
    <lineage>
        <taxon>Eukaryota</taxon>
        <taxon>Fungi</taxon>
        <taxon>Dikarya</taxon>
        <taxon>Ascomycota</taxon>
        <taxon>Pezizomycotina</taxon>
        <taxon>Eurotiomycetes</taxon>
        <taxon>Eurotiomycetidae</taxon>
        <taxon>Eurotiales</taxon>
        <taxon>Aspergillaceae</taxon>
        <taxon>Aspergillus</taxon>
        <taxon>Aspergillus subgen. Circumdati</taxon>
    </lineage>
</organism>
<dbReference type="EMBL" id="MSFU01000015">
    <property type="protein sequence ID" value="PWY71433.1"/>
    <property type="molecule type" value="Genomic_DNA"/>
</dbReference>
<sequence>MCVYRWRTTINLAGKDSHLGILRSSCHCKSQVLSKRVSEGTNLLIVLGPVYSDTECTSEEFPRPLDADTKKRYMMKLPDLFRRIVINRAENTTNKTSNGFGSDCLKESRFDTYDASSPSSSSAASSASSASQLCVCAVWHGMQKIFFPRSSIAVHQLSKEHRLDYRDVVNSVRSSAEQDALSVGKAEMLCMSFKRTCGDRSQNEACRFSFATALSLVRQEDVEKMTDGTPLVRFMDPAGGYWNSRLYFLVEFEHQTYSHVSGSSPMSQLAAMSRSSIS</sequence>
<proteinExistence type="predicted"/>
<dbReference type="AlphaFoldDB" id="A0A317VAQ6"/>
<evidence type="ECO:0000313" key="1">
    <source>
        <dbReference type="EMBL" id="PWY71433.1"/>
    </source>
</evidence>
<dbReference type="VEuPathDB" id="FungiDB:BO83DRAFT_389729"/>
<dbReference type="GeneID" id="37054783"/>
<evidence type="ECO:0000313" key="2">
    <source>
        <dbReference type="Proteomes" id="UP000246171"/>
    </source>
</evidence>
<keyword evidence="2" id="KW-1185">Reference proteome</keyword>
<dbReference type="Proteomes" id="UP000246171">
    <property type="component" value="Unassembled WGS sequence"/>
</dbReference>
<name>A0A317VAQ6_ASPEC</name>
<dbReference type="RefSeq" id="XP_025387424.1">
    <property type="nucleotide sequence ID" value="XM_025532821.1"/>
</dbReference>
<protein>
    <submittedName>
        <fullName evidence="1">Uncharacterized protein</fullName>
    </submittedName>
</protein>
<reference evidence="1" key="1">
    <citation type="submission" date="2016-12" db="EMBL/GenBank/DDBJ databases">
        <title>The genomes of Aspergillus section Nigri reveals drivers in fungal speciation.</title>
        <authorList>
            <consortium name="DOE Joint Genome Institute"/>
            <person name="Vesth T.C."/>
            <person name="Nybo J."/>
            <person name="Theobald S."/>
            <person name="Brandl J."/>
            <person name="Frisvad J.C."/>
            <person name="Nielsen K.F."/>
            <person name="Lyhne E.K."/>
            <person name="Kogle M.E."/>
            <person name="Kuo A."/>
            <person name="Riley R."/>
            <person name="Clum A."/>
            <person name="Nolan M."/>
            <person name="Lipzen A."/>
            <person name="Salamov A."/>
            <person name="Henrissat B."/>
            <person name="Wiebenga A."/>
            <person name="De vries R.P."/>
            <person name="Grigoriev I.V."/>
            <person name="Mortensen U.H."/>
            <person name="Andersen M.R."/>
            <person name="Baker S.E."/>
        </authorList>
    </citation>
    <scope>NUCLEOTIDE SEQUENCE</scope>
    <source>
        <strain evidence="1">CBS 122712</strain>
    </source>
</reference>
<comment type="caution">
    <text evidence="1">The sequence shown here is derived from an EMBL/GenBank/DDBJ whole genome shotgun (WGS) entry which is preliminary data.</text>
</comment>
<gene>
    <name evidence="1" type="ORF">BO83DRAFT_389729</name>
</gene>